<keyword evidence="9 12" id="KW-0460">Magnesium</keyword>
<dbReference type="OrthoDB" id="9782492at2"/>
<dbReference type="Gene3D" id="1.10.1520.10">
    <property type="entry name" value="Ribonuclease III domain"/>
    <property type="match status" value="1"/>
</dbReference>
<feature type="domain" description="DRBM" evidence="13">
    <location>
        <begin position="160"/>
        <end position="228"/>
    </location>
</feature>
<dbReference type="PROSITE" id="PS50137">
    <property type="entry name" value="DS_RBD"/>
    <property type="match status" value="1"/>
</dbReference>
<keyword evidence="12" id="KW-0699">rRNA-binding</keyword>
<name>Q0F3I4_9PROT</name>
<keyword evidence="8 12" id="KW-0378">Hydrolase</keyword>
<keyword evidence="3 12" id="KW-0698">rRNA processing</keyword>
<dbReference type="eggNOG" id="COG0571">
    <property type="taxonomic scope" value="Bacteria"/>
</dbReference>
<evidence type="ECO:0000259" key="13">
    <source>
        <dbReference type="PROSITE" id="PS50137"/>
    </source>
</evidence>
<sequence length="229" mass="25009">MTGAATGLQQLQQVIGYRFNNPALLKRALTHCSALRSAVSGDLERLEFLGDAVLGLVVAEYLHQSFPEEPEGQLSRMRANLVCRDSLLVVASDWRLSACLIVGDGERGEYGIKSPSIVANAVEAVIGAVFEESGWDASRRVVLTAWRPMLDDIGRVDPRDAKSRLQELTQGKGWGLPEYVLVDRGVGYQPRFEATCSVQEKVVGHGSGERKKLAEIAAAEQAWSKLTDE</sequence>
<dbReference type="AlphaFoldDB" id="Q0F3I4"/>
<dbReference type="GO" id="GO:0005737">
    <property type="term" value="C:cytoplasm"/>
    <property type="evidence" value="ECO:0007669"/>
    <property type="project" value="UniProtKB-SubCell"/>
</dbReference>
<dbReference type="InterPro" id="IPR014720">
    <property type="entry name" value="dsRBD_dom"/>
</dbReference>
<dbReference type="GO" id="GO:0006397">
    <property type="term" value="P:mRNA processing"/>
    <property type="evidence" value="ECO:0007669"/>
    <property type="project" value="UniProtKB-UniRule"/>
</dbReference>
<dbReference type="CDD" id="cd10845">
    <property type="entry name" value="DSRM_RNAse_III_family"/>
    <property type="match status" value="1"/>
</dbReference>
<feature type="active site" evidence="12">
    <location>
        <position position="51"/>
    </location>
</feature>
<protein>
    <recommendedName>
        <fullName evidence="12">Ribonuclease 3</fullName>
        <ecNumber evidence="12">3.1.26.3</ecNumber>
    </recommendedName>
    <alternativeName>
        <fullName evidence="12">Ribonuclease III</fullName>
        <shortName evidence="12">RNase III</shortName>
    </alternativeName>
</protein>
<dbReference type="InParanoid" id="Q0F3I4"/>
<feature type="binding site" evidence="12">
    <location>
        <position position="120"/>
    </location>
    <ligand>
        <name>Mg(2+)</name>
        <dbReference type="ChEBI" id="CHEBI:18420"/>
    </ligand>
</feature>
<dbReference type="Pfam" id="PF14622">
    <property type="entry name" value="Ribonucleas_3_3"/>
    <property type="match status" value="1"/>
</dbReference>
<evidence type="ECO:0000256" key="3">
    <source>
        <dbReference type="ARBA" id="ARBA00022552"/>
    </source>
</evidence>
<comment type="cofactor">
    <cofactor evidence="12">
        <name>Mg(2+)</name>
        <dbReference type="ChEBI" id="CHEBI:18420"/>
    </cofactor>
</comment>
<dbReference type="FunCoup" id="Q0F3I4">
    <property type="interactions" value="446"/>
</dbReference>
<dbReference type="Pfam" id="PF00035">
    <property type="entry name" value="dsrm"/>
    <property type="match status" value="1"/>
</dbReference>
<feature type="active site" evidence="12">
    <location>
        <position position="123"/>
    </location>
</feature>
<dbReference type="CDD" id="cd00593">
    <property type="entry name" value="RIBOc"/>
    <property type="match status" value="1"/>
</dbReference>
<evidence type="ECO:0000256" key="5">
    <source>
        <dbReference type="ARBA" id="ARBA00022722"/>
    </source>
</evidence>
<keyword evidence="7 12" id="KW-0255">Endonuclease</keyword>
<keyword evidence="16" id="KW-1185">Reference proteome</keyword>
<evidence type="ECO:0000313" key="15">
    <source>
        <dbReference type="EMBL" id="EAU55957.1"/>
    </source>
</evidence>
<keyword evidence="4 12" id="KW-0507">mRNA processing</keyword>
<dbReference type="InterPro" id="IPR036389">
    <property type="entry name" value="RNase_III_sf"/>
</dbReference>
<dbReference type="PROSITE" id="PS00517">
    <property type="entry name" value="RNASE_3_1"/>
    <property type="match status" value="1"/>
</dbReference>
<feature type="binding site" evidence="12">
    <location>
        <position position="123"/>
    </location>
    <ligand>
        <name>Mg(2+)</name>
        <dbReference type="ChEBI" id="CHEBI:18420"/>
    </ligand>
</feature>
<accession>Q0F3I4</accession>
<comment type="function">
    <text evidence="11 12">Digests double-stranded RNA. Involved in the processing of primary rRNA transcript to yield the immediate precursors to the large and small rRNAs (23S and 16S). Processes some mRNAs, and tRNAs when they are encoded in the rRNA operon. Processes pre-crRNA and tracrRNA of type II CRISPR loci if present in the organism.</text>
</comment>
<evidence type="ECO:0000256" key="6">
    <source>
        <dbReference type="ARBA" id="ARBA00022723"/>
    </source>
</evidence>
<comment type="catalytic activity">
    <reaction evidence="1 12">
        <text>Endonucleolytic cleavage to 5'-phosphomonoester.</text>
        <dbReference type="EC" id="3.1.26.3"/>
    </reaction>
</comment>
<evidence type="ECO:0000256" key="11">
    <source>
        <dbReference type="ARBA" id="ARBA00049596"/>
    </source>
</evidence>
<reference evidence="15 16" key="1">
    <citation type="submission" date="2006-09" db="EMBL/GenBank/DDBJ databases">
        <authorList>
            <person name="Emerson D."/>
            <person name="Ferriera S."/>
            <person name="Johnson J."/>
            <person name="Kravitz S."/>
            <person name="Halpern A."/>
            <person name="Remington K."/>
            <person name="Beeson K."/>
            <person name="Tran B."/>
            <person name="Rogers Y.-H."/>
            <person name="Friedman R."/>
            <person name="Venter J.C."/>
        </authorList>
    </citation>
    <scope>NUCLEOTIDE SEQUENCE [LARGE SCALE GENOMIC DNA]</scope>
    <source>
        <strain evidence="15 16">PV-1</strain>
    </source>
</reference>
<dbReference type="SMART" id="SM00358">
    <property type="entry name" value="DSRM"/>
    <property type="match status" value="1"/>
</dbReference>
<dbReference type="GO" id="GO:0004525">
    <property type="term" value="F:ribonuclease III activity"/>
    <property type="evidence" value="ECO:0007669"/>
    <property type="project" value="UniProtKB-UniRule"/>
</dbReference>
<dbReference type="HAMAP" id="MF_00104">
    <property type="entry name" value="RNase_III"/>
    <property type="match status" value="1"/>
</dbReference>
<evidence type="ECO:0000256" key="10">
    <source>
        <dbReference type="ARBA" id="ARBA00022884"/>
    </source>
</evidence>
<evidence type="ECO:0000256" key="7">
    <source>
        <dbReference type="ARBA" id="ARBA00022759"/>
    </source>
</evidence>
<dbReference type="STRING" id="314344.AL013_04135"/>
<evidence type="ECO:0000256" key="1">
    <source>
        <dbReference type="ARBA" id="ARBA00000109"/>
    </source>
</evidence>
<comment type="subunit">
    <text evidence="12">Homodimer.</text>
</comment>
<dbReference type="FunFam" id="1.10.1520.10:FF:000001">
    <property type="entry name" value="Ribonuclease 3"/>
    <property type="match status" value="1"/>
</dbReference>
<dbReference type="Proteomes" id="UP000005297">
    <property type="component" value="Unassembled WGS sequence"/>
</dbReference>
<dbReference type="NCBIfam" id="TIGR02191">
    <property type="entry name" value="RNaseIII"/>
    <property type="match status" value="1"/>
</dbReference>
<dbReference type="Gene3D" id="3.30.160.20">
    <property type="match status" value="1"/>
</dbReference>
<comment type="subcellular location">
    <subcellularLocation>
        <location evidence="12">Cytoplasm</location>
    </subcellularLocation>
</comment>
<keyword evidence="5 12" id="KW-0540">Nuclease</keyword>
<proteinExistence type="inferred from homology"/>
<dbReference type="InterPro" id="IPR011907">
    <property type="entry name" value="RNase_III"/>
</dbReference>
<keyword evidence="12" id="KW-0819">tRNA processing</keyword>
<evidence type="ECO:0000256" key="9">
    <source>
        <dbReference type="ARBA" id="ARBA00022842"/>
    </source>
</evidence>
<dbReference type="PROSITE" id="PS50142">
    <property type="entry name" value="RNASE_3_2"/>
    <property type="match status" value="1"/>
</dbReference>
<evidence type="ECO:0000256" key="4">
    <source>
        <dbReference type="ARBA" id="ARBA00022664"/>
    </source>
</evidence>
<comment type="similarity">
    <text evidence="2">Belongs to the ribonuclease III family.</text>
</comment>
<evidence type="ECO:0000256" key="2">
    <source>
        <dbReference type="ARBA" id="ARBA00010183"/>
    </source>
</evidence>
<dbReference type="RefSeq" id="WP_009851103.1">
    <property type="nucleotide sequence ID" value="NZ_DS022295.1"/>
</dbReference>
<dbReference type="GO" id="GO:0046872">
    <property type="term" value="F:metal ion binding"/>
    <property type="evidence" value="ECO:0007669"/>
    <property type="project" value="UniProtKB-KW"/>
</dbReference>
<feature type="binding site" evidence="12">
    <location>
        <position position="47"/>
    </location>
    <ligand>
        <name>Mg(2+)</name>
        <dbReference type="ChEBI" id="CHEBI:18420"/>
    </ligand>
</feature>
<dbReference type="GO" id="GO:0008033">
    <property type="term" value="P:tRNA processing"/>
    <property type="evidence" value="ECO:0007669"/>
    <property type="project" value="UniProtKB-KW"/>
</dbReference>
<organism evidence="15 16">
    <name type="scientific">Mariprofundus ferrooxydans PV-1</name>
    <dbReference type="NCBI Taxonomy" id="314345"/>
    <lineage>
        <taxon>Bacteria</taxon>
        <taxon>Pseudomonadati</taxon>
        <taxon>Pseudomonadota</taxon>
        <taxon>Candidatius Mariprofundia</taxon>
        <taxon>Mariprofundales</taxon>
        <taxon>Mariprofundaceae</taxon>
        <taxon>Mariprofundus</taxon>
    </lineage>
</organism>
<dbReference type="SUPFAM" id="SSF54768">
    <property type="entry name" value="dsRNA-binding domain-like"/>
    <property type="match status" value="1"/>
</dbReference>
<dbReference type="InterPro" id="IPR000999">
    <property type="entry name" value="RNase_III_dom"/>
</dbReference>
<comment type="caution">
    <text evidence="15">The sequence shown here is derived from an EMBL/GenBank/DDBJ whole genome shotgun (WGS) entry which is preliminary data.</text>
</comment>
<dbReference type="GO" id="GO:0019843">
    <property type="term" value="F:rRNA binding"/>
    <property type="evidence" value="ECO:0007669"/>
    <property type="project" value="UniProtKB-KW"/>
</dbReference>
<evidence type="ECO:0000256" key="12">
    <source>
        <dbReference type="HAMAP-Rule" id="MF_00104"/>
    </source>
</evidence>
<evidence type="ECO:0000256" key="8">
    <source>
        <dbReference type="ARBA" id="ARBA00022801"/>
    </source>
</evidence>
<dbReference type="EMBL" id="AATS01000001">
    <property type="protein sequence ID" value="EAU55957.1"/>
    <property type="molecule type" value="Genomic_DNA"/>
</dbReference>
<dbReference type="GO" id="GO:0030422">
    <property type="term" value="P:siRNA processing"/>
    <property type="evidence" value="ECO:0007669"/>
    <property type="project" value="TreeGrafter"/>
</dbReference>
<dbReference type="SUPFAM" id="SSF69065">
    <property type="entry name" value="RNase III domain-like"/>
    <property type="match status" value="1"/>
</dbReference>
<dbReference type="PANTHER" id="PTHR14950">
    <property type="entry name" value="DICER-RELATED"/>
    <property type="match status" value="1"/>
</dbReference>
<evidence type="ECO:0000313" key="16">
    <source>
        <dbReference type="Proteomes" id="UP000005297"/>
    </source>
</evidence>
<keyword evidence="6 12" id="KW-0479">Metal-binding</keyword>
<dbReference type="EC" id="3.1.26.3" evidence="12"/>
<dbReference type="SMART" id="SM00535">
    <property type="entry name" value="RIBOc"/>
    <property type="match status" value="1"/>
</dbReference>
<keyword evidence="10 12" id="KW-0694">RNA-binding</keyword>
<feature type="domain" description="RNase III" evidence="14">
    <location>
        <begin position="8"/>
        <end position="134"/>
    </location>
</feature>
<gene>
    <name evidence="12" type="primary">rnc</name>
    <name evidence="15" type="ORF">SPV1_04033</name>
</gene>
<evidence type="ECO:0000259" key="14">
    <source>
        <dbReference type="PROSITE" id="PS50142"/>
    </source>
</evidence>
<dbReference type="PANTHER" id="PTHR14950:SF37">
    <property type="entry name" value="ENDORIBONUCLEASE DICER"/>
    <property type="match status" value="1"/>
</dbReference>
<dbReference type="HOGENOM" id="CLU_000907_1_3_0"/>
<dbReference type="GO" id="GO:0006364">
    <property type="term" value="P:rRNA processing"/>
    <property type="evidence" value="ECO:0007669"/>
    <property type="project" value="UniProtKB-UniRule"/>
</dbReference>
<keyword evidence="12" id="KW-0963">Cytoplasm</keyword>